<evidence type="ECO:0008006" key="4">
    <source>
        <dbReference type="Google" id="ProtNLM"/>
    </source>
</evidence>
<feature type="region of interest" description="Disordered" evidence="1">
    <location>
        <begin position="1"/>
        <end position="44"/>
    </location>
</feature>
<accession>A0AAE0G6P4</accession>
<evidence type="ECO:0000256" key="1">
    <source>
        <dbReference type="SAM" id="MobiDB-lite"/>
    </source>
</evidence>
<organism evidence="2 3">
    <name type="scientific">Cymbomonas tetramitiformis</name>
    <dbReference type="NCBI Taxonomy" id="36881"/>
    <lineage>
        <taxon>Eukaryota</taxon>
        <taxon>Viridiplantae</taxon>
        <taxon>Chlorophyta</taxon>
        <taxon>Pyramimonadophyceae</taxon>
        <taxon>Pyramimonadales</taxon>
        <taxon>Pyramimonadaceae</taxon>
        <taxon>Cymbomonas</taxon>
    </lineage>
</organism>
<keyword evidence="3" id="KW-1185">Reference proteome</keyword>
<dbReference type="Proteomes" id="UP001190700">
    <property type="component" value="Unassembled WGS sequence"/>
</dbReference>
<evidence type="ECO:0000313" key="3">
    <source>
        <dbReference type="Proteomes" id="UP001190700"/>
    </source>
</evidence>
<sequence>MPHLQGAPPSLGSYWGGGSSRGRPAARPKDDPIERGGSLQDSRSQCPICTEKFRPSALNHEINQHIDACLLACTL</sequence>
<reference evidence="2 3" key="1">
    <citation type="journal article" date="2015" name="Genome Biol. Evol.">
        <title>Comparative Genomics of a Bacterivorous Green Alga Reveals Evolutionary Causalities and Consequences of Phago-Mixotrophic Mode of Nutrition.</title>
        <authorList>
            <person name="Burns J.A."/>
            <person name="Paasch A."/>
            <person name="Narechania A."/>
            <person name="Kim E."/>
        </authorList>
    </citation>
    <scope>NUCLEOTIDE SEQUENCE [LARGE SCALE GENOMIC DNA]</scope>
    <source>
        <strain evidence="2 3">PLY_AMNH</strain>
    </source>
</reference>
<proteinExistence type="predicted"/>
<comment type="caution">
    <text evidence="2">The sequence shown here is derived from an EMBL/GenBank/DDBJ whole genome shotgun (WGS) entry which is preliminary data.</text>
</comment>
<gene>
    <name evidence="2" type="ORF">CYMTET_19099</name>
</gene>
<name>A0AAE0G6P4_9CHLO</name>
<evidence type="ECO:0000313" key="2">
    <source>
        <dbReference type="EMBL" id="KAK3272620.1"/>
    </source>
</evidence>
<dbReference type="Gene3D" id="3.30.160.60">
    <property type="entry name" value="Classic Zinc Finger"/>
    <property type="match status" value="1"/>
</dbReference>
<dbReference type="AlphaFoldDB" id="A0AAE0G6P4"/>
<protein>
    <recommendedName>
        <fullName evidence="4">UBZ4-type domain-containing protein</fullName>
    </recommendedName>
</protein>
<dbReference type="EMBL" id="LGRX02008873">
    <property type="protein sequence ID" value="KAK3272620.1"/>
    <property type="molecule type" value="Genomic_DNA"/>
</dbReference>